<dbReference type="InterPro" id="IPR002104">
    <property type="entry name" value="Integrase_catalytic"/>
</dbReference>
<keyword evidence="3 5" id="KW-0238">DNA-binding</keyword>
<dbReference type="InterPro" id="IPR050090">
    <property type="entry name" value="Tyrosine_recombinase_XerCD"/>
</dbReference>
<dbReference type="Pfam" id="PF00589">
    <property type="entry name" value="Phage_integrase"/>
    <property type="match status" value="1"/>
</dbReference>
<dbReference type="PROSITE" id="PS51898">
    <property type="entry name" value="TYR_RECOMBINASE"/>
    <property type="match status" value="1"/>
</dbReference>
<sequence>MTFEQHDLFDFTPSTPEPVTPTVQEPSVTVAQPILRRTPEQWDEGGLWDFAQRYGHEMWPAETHRYRSMNQLKRFLDFSDNRNLSISSILPMDVDDFVIYLSEEGNSVATCNRYVATVSKVMRTAQKKRIIKMAPSFTFGKETGGRPRTYSKDEIDAIREFFVDNGDQYMADMVTVACMTGMRKTEIVKMAMGNLIIDEDVNWVIIPCTHAKNGHERTVPLKHCKDAVRRLCISIPEKYTHRTFYRRWGLAKEHFAPNDPHFVFHVTRHTAASVLANDVKLPTILISKQLGHISPTTTMKYVHSKVEALAEAQADMAKYV</sequence>
<dbReference type="PANTHER" id="PTHR30349:SF64">
    <property type="entry name" value="PROPHAGE INTEGRASE INTD-RELATED"/>
    <property type="match status" value="1"/>
</dbReference>
<evidence type="ECO:0000256" key="1">
    <source>
        <dbReference type="ARBA" id="ARBA00008857"/>
    </source>
</evidence>
<evidence type="ECO:0000256" key="6">
    <source>
        <dbReference type="SAM" id="MobiDB-lite"/>
    </source>
</evidence>
<dbReference type="InterPro" id="IPR011010">
    <property type="entry name" value="DNA_brk_join_enz"/>
</dbReference>
<organism evidence="9 10">
    <name type="scientific">Puniceispirillum marinum (strain IMCC1322)</name>
    <dbReference type="NCBI Taxonomy" id="488538"/>
    <lineage>
        <taxon>Bacteria</taxon>
        <taxon>Pseudomonadati</taxon>
        <taxon>Pseudomonadota</taxon>
        <taxon>Alphaproteobacteria</taxon>
        <taxon>Candidatus Puniceispirillales</taxon>
        <taxon>Candidatus Puniceispirillaceae</taxon>
        <taxon>Candidatus Puniceispirillum</taxon>
    </lineage>
</organism>
<dbReference type="Gene3D" id="1.10.443.10">
    <property type="entry name" value="Intergrase catalytic core"/>
    <property type="match status" value="1"/>
</dbReference>
<feature type="region of interest" description="Disordered" evidence="6">
    <location>
        <begin position="1"/>
        <end position="23"/>
    </location>
</feature>
<dbReference type="STRING" id="488538.SAR116_0397"/>
<dbReference type="InterPro" id="IPR013762">
    <property type="entry name" value="Integrase-like_cat_sf"/>
</dbReference>
<evidence type="ECO:0000256" key="2">
    <source>
        <dbReference type="ARBA" id="ARBA00022908"/>
    </source>
</evidence>
<dbReference type="OrthoDB" id="7615137at2"/>
<feature type="domain" description="Tyr recombinase" evidence="7">
    <location>
        <begin position="145"/>
        <end position="314"/>
    </location>
</feature>
<dbReference type="PROSITE" id="PS51900">
    <property type="entry name" value="CB"/>
    <property type="match status" value="1"/>
</dbReference>
<protein>
    <submittedName>
        <fullName evidence="9">Putative integrase protein</fullName>
    </submittedName>
</protein>
<accession>D5BQS6</accession>
<feature type="domain" description="Core-binding (CB)" evidence="8">
    <location>
        <begin position="45"/>
        <end position="126"/>
    </location>
</feature>
<dbReference type="HOGENOM" id="CLU_868420_0_0_5"/>
<dbReference type="AlphaFoldDB" id="D5BQS6"/>
<keyword evidence="10" id="KW-1185">Reference proteome</keyword>
<dbReference type="KEGG" id="apb:SAR116_0397"/>
<dbReference type="InterPro" id="IPR025269">
    <property type="entry name" value="SAM-like_dom"/>
</dbReference>
<dbReference type="RefSeq" id="WP_013045270.1">
    <property type="nucleotide sequence ID" value="NC_014010.1"/>
</dbReference>
<gene>
    <name evidence="9" type="ordered locus">SAR116_0397</name>
</gene>
<dbReference type="eggNOG" id="COG0582">
    <property type="taxonomic scope" value="Bacteria"/>
</dbReference>
<name>D5BQS6_PUNMI</name>
<dbReference type="PANTHER" id="PTHR30349">
    <property type="entry name" value="PHAGE INTEGRASE-RELATED"/>
    <property type="match status" value="1"/>
</dbReference>
<dbReference type="GO" id="GO:0015074">
    <property type="term" value="P:DNA integration"/>
    <property type="evidence" value="ECO:0007669"/>
    <property type="project" value="UniProtKB-KW"/>
</dbReference>
<dbReference type="Gene3D" id="1.10.150.130">
    <property type="match status" value="1"/>
</dbReference>
<dbReference type="GO" id="GO:0003677">
    <property type="term" value="F:DNA binding"/>
    <property type="evidence" value="ECO:0007669"/>
    <property type="project" value="UniProtKB-UniRule"/>
</dbReference>
<dbReference type="InterPro" id="IPR010998">
    <property type="entry name" value="Integrase_recombinase_N"/>
</dbReference>
<evidence type="ECO:0000256" key="3">
    <source>
        <dbReference type="ARBA" id="ARBA00023125"/>
    </source>
</evidence>
<dbReference type="Pfam" id="PF13102">
    <property type="entry name" value="Phage_int_SAM_5"/>
    <property type="match status" value="1"/>
</dbReference>
<evidence type="ECO:0000259" key="8">
    <source>
        <dbReference type="PROSITE" id="PS51900"/>
    </source>
</evidence>
<dbReference type="Proteomes" id="UP000007460">
    <property type="component" value="Chromosome"/>
</dbReference>
<evidence type="ECO:0000259" key="7">
    <source>
        <dbReference type="PROSITE" id="PS51898"/>
    </source>
</evidence>
<proteinExistence type="inferred from homology"/>
<reference evidence="9 10" key="1">
    <citation type="journal article" date="2010" name="J. Bacteriol.">
        <title>Complete genome sequence of "Candidatus Puniceispirillum marinum" IMCC1322, a representative of the SAR116 clade in the Alphaproteobacteria.</title>
        <authorList>
            <person name="Oh H.M."/>
            <person name="Kwon K.K."/>
            <person name="Kang I."/>
            <person name="Kang S.G."/>
            <person name="Lee J.H."/>
            <person name="Kim S.J."/>
            <person name="Cho J.C."/>
        </authorList>
    </citation>
    <scope>NUCLEOTIDE SEQUENCE [LARGE SCALE GENOMIC DNA]</scope>
    <source>
        <strain evidence="9 10">IMCC1322</strain>
    </source>
</reference>
<evidence type="ECO:0000256" key="5">
    <source>
        <dbReference type="PROSITE-ProRule" id="PRU01248"/>
    </source>
</evidence>
<evidence type="ECO:0000313" key="9">
    <source>
        <dbReference type="EMBL" id="ADE38640.1"/>
    </source>
</evidence>
<dbReference type="SUPFAM" id="SSF56349">
    <property type="entry name" value="DNA breaking-rejoining enzymes"/>
    <property type="match status" value="1"/>
</dbReference>
<keyword evidence="4" id="KW-0233">DNA recombination</keyword>
<keyword evidence="2" id="KW-0229">DNA integration</keyword>
<comment type="similarity">
    <text evidence="1">Belongs to the 'phage' integrase family.</text>
</comment>
<dbReference type="GO" id="GO:0006310">
    <property type="term" value="P:DNA recombination"/>
    <property type="evidence" value="ECO:0007669"/>
    <property type="project" value="UniProtKB-KW"/>
</dbReference>
<evidence type="ECO:0000313" key="10">
    <source>
        <dbReference type="Proteomes" id="UP000007460"/>
    </source>
</evidence>
<evidence type="ECO:0000256" key="4">
    <source>
        <dbReference type="ARBA" id="ARBA00023172"/>
    </source>
</evidence>
<dbReference type="EMBL" id="CP001751">
    <property type="protein sequence ID" value="ADE38640.1"/>
    <property type="molecule type" value="Genomic_DNA"/>
</dbReference>
<dbReference type="InterPro" id="IPR044068">
    <property type="entry name" value="CB"/>
</dbReference>